<dbReference type="Proteomes" id="UP001218218">
    <property type="component" value="Unassembled WGS sequence"/>
</dbReference>
<accession>A0AAD7F7G1</accession>
<dbReference type="EMBL" id="JARIHO010000001">
    <property type="protein sequence ID" value="KAJ7368695.1"/>
    <property type="molecule type" value="Genomic_DNA"/>
</dbReference>
<evidence type="ECO:0000313" key="1">
    <source>
        <dbReference type="EMBL" id="KAJ7368695.1"/>
    </source>
</evidence>
<organism evidence="1 2">
    <name type="scientific">Mycena albidolilacea</name>
    <dbReference type="NCBI Taxonomy" id="1033008"/>
    <lineage>
        <taxon>Eukaryota</taxon>
        <taxon>Fungi</taxon>
        <taxon>Dikarya</taxon>
        <taxon>Basidiomycota</taxon>
        <taxon>Agaricomycotina</taxon>
        <taxon>Agaricomycetes</taxon>
        <taxon>Agaricomycetidae</taxon>
        <taxon>Agaricales</taxon>
        <taxon>Marasmiineae</taxon>
        <taxon>Mycenaceae</taxon>
        <taxon>Mycena</taxon>
    </lineage>
</organism>
<comment type="caution">
    <text evidence="1">The sequence shown here is derived from an EMBL/GenBank/DDBJ whole genome shotgun (WGS) entry which is preliminary data.</text>
</comment>
<proteinExistence type="predicted"/>
<reference evidence="1" key="1">
    <citation type="submission" date="2023-03" db="EMBL/GenBank/DDBJ databases">
        <title>Massive genome expansion in bonnet fungi (Mycena s.s.) driven by repeated elements and novel gene families across ecological guilds.</title>
        <authorList>
            <consortium name="Lawrence Berkeley National Laboratory"/>
            <person name="Harder C.B."/>
            <person name="Miyauchi S."/>
            <person name="Viragh M."/>
            <person name="Kuo A."/>
            <person name="Thoen E."/>
            <person name="Andreopoulos B."/>
            <person name="Lu D."/>
            <person name="Skrede I."/>
            <person name="Drula E."/>
            <person name="Henrissat B."/>
            <person name="Morin E."/>
            <person name="Kohler A."/>
            <person name="Barry K."/>
            <person name="LaButti K."/>
            <person name="Morin E."/>
            <person name="Salamov A."/>
            <person name="Lipzen A."/>
            <person name="Mereny Z."/>
            <person name="Hegedus B."/>
            <person name="Baldrian P."/>
            <person name="Stursova M."/>
            <person name="Weitz H."/>
            <person name="Taylor A."/>
            <person name="Grigoriev I.V."/>
            <person name="Nagy L.G."/>
            <person name="Martin F."/>
            <person name="Kauserud H."/>
        </authorList>
    </citation>
    <scope>NUCLEOTIDE SEQUENCE</scope>
    <source>
        <strain evidence="1">CBHHK002</strain>
    </source>
</reference>
<evidence type="ECO:0000313" key="2">
    <source>
        <dbReference type="Proteomes" id="UP001218218"/>
    </source>
</evidence>
<gene>
    <name evidence="1" type="ORF">DFH08DRAFT_31552</name>
</gene>
<protein>
    <submittedName>
        <fullName evidence="1">Uncharacterized protein</fullName>
    </submittedName>
</protein>
<sequence>MGFTYRILQLPRTSVAEYSTDEIISHWRTCGNWPAASTKALEDLKKWMRREKMQTLKGATHCEAGILAALCATEAEADCTPKIVKEAFNSLQLASASTPIPIGIAKKCCPACAILAKLVGKTQQIDVVEKHSRWHAWVPPEWLPATVMVELEIKFLEVLQSMVVDPWPISAASSPTSTVGGSPPPEHYRLNKTIKDFRAKYTK</sequence>
<dbReference type="AlphaFoldDB" id="A0AAD7F7G1"/>
<keyword evidence="2" id="KW-1185">Reference proteome</keyword>
<name>A0AAD7F7G1_9AGAR</name>